<evidence type="ECO:0000313" key="2">
    <source>
        <dbReference type="Proteomes" id="UP000807825"/>
    </source>
</evidence>
<sequence length="221" mass="24395">MRVFGFICSVVFLLVVQQSHAKSIEEHILVSYNRVVTELKIHGFDGPLAKEAAKFALVRQLIEDGINRDHSVSIVGMSMGGVNGEVMSDLGLELGKENSNGLVLKRVTSSDGVACYGIYGPRANVCSAVAIVLLWDKYIMEAYPDSFKQQEIEAWKVSRDLSPKIACGSAQSDEIALYNGELSQPRRKALEKANRMYSPTASSAIEKIVTDMQPLFDFVRF</sequence>
<evidence type="ECO:0000313" key="1">
    <source>
        <dbReference type="EMBL" id="MBI5249931.1"/>
    </source>
</evidence>
<gene>
    <name evidence="1" type="ORF">HY912_10600</name>
</gene>
<name>A0A9D6Z6A3_9BACT</name>
<dbReference type="EMBL" id="JACRDE010000285">
    <property type="protein sequence ID" value="MBI5249931.1"/>
    <property type="molecule type" value="Genomic_DNA"/>
</dbReference>
<accession>A0A9D6Z6A3</accession>
<comment type="caution">
    <text evidence="1">The sequence shown here is derived from an EMBL/GenBank/DDBJ whole genome shotgun (WGS) entry which is preliminary data.</text>
</comment>
<dbReference type="Proteomes" id="UP000807825">
    <property type="component" value="Unassembled WGS sequence"/>
</dbReference>
<proteinExistence type="predicted"/>
<reference evidence="1" key="1">
    <citation type="submission" date="2020-07" db="EMBL/GenBank/DDBJ databases">
        <title>Huge and variable diversity of episymbiotic CPR bacteria and DPANN archaea in groundwater ecosystems.</title>
        <authorList>
            <person name="He C.Y."/>
            <person name="Keren R."/>
            <person name="Whittaker M."/>
            <person name="Farag I.F."/>
            <person name="Doudna J."/>
            <person name="Cate J.H.D."/>
            <person name="Banfield J.F."/>
        </authorList>
    </citation>
    <scope>NUCLEOTIDE SEQUENCE</scope>
    <source>
        <strain evidence="1">NC_groundwater_1664_Pr3_B-0.1um_52_9</strain>
    </source>
</reference>
<dbReference type="AlphaFoldDB" id="A0A9D6Z6A3"/>
<protein>
    <submittedName>
        <fullName evidence="1">Uncharacterized protein</fullName>
    </submittedName>
</protein>
<organism evidence="1 2">
    <name type="scientific">Desulfomonile tiedjei</name>
    <dbReference type="NCBI Taxonomy" id="2358"/>
    <lineage>
        <taxon>Bacteria</taxon>
        <taxon>Pseudomonadati</taxon>
        <taxon>Thermodesulfobacteriota</taxon>
        <taxon>Desulfomonilia</taxon>
        <taxon>Desulfomonilales</taxon>
        <taxon>Desulfomonilaceae</taxon>
        <taxon>Desulfomonile</taxon>
    </lineage>
</organism>